<name>A0A086KN63_TOXGO</name>
<organism evidence="2 3">
    <name type="scientific">Toxoplasma gondii GAB2-2007-GAL-DOM2</name>
    <dbReference type="NCBI Taxonomy" id="1130820"/>
    <lineage>
        <taxon>Eukaryota</taxon>
        <taxon>Sar</taxon>
        <taxon>Alveolata</taxon>
        <taxon>Apicomplexa</taxon>
        <taxon>Conoidasida</taxon>
        <taxon>Coccidia</taxon>
        <taxon>Eucoccidiorida</taxon>
        <taxon>Eimeriorina</taxon>
        <taxon>Sarcocystidae</taxon>
        <taxon>Toxoplasma</taxon>
    </lineage>
</organism>
<protein>
    <submittedName>
        <fullName evidence="2">Uncharacterized protein</fullName>
    </submittedName>
</protein>
<feature type="region of interest" description="Disordered" evidence="1">
    <location>
        <begin position="532"/>
        <end position="563"/>
    </location>
</feature>
<reference evidence="2 3" key="1">
    <citation type="submission" date="2014-02" db="EMBL/GenBank/DDBJ databases">
        <authorList>
            <person name="Sibley D."/>
            <person name="Venepally P."/>
            <person name="Karamycheva S."/>
            <person name="Hadjithomas M."/>
            <person name="Khan A."/>
            <person name="Brunk B."/>
            <person name="Roos D."/>
            <person name="Caler E."/>
            <person name="Lorenzi H."/>
        </authorList>
    </citation>
    <scope>NUCLEOTIDE SEQUENCE [LARGE SCALE GENOMIC DNA]</scope>
    <source>
        <strain evidence="2 3">GAB2-2007-GAL-DOM2</strain>
    </source>
</reference>
<proteinExistence type="predicted"/>
<evidence type="ECO:0000313" key="3">
    <source>
        <dbReference type="Proteomes" id="UP000028837"/>
    </source>
</evidence>
<dbReference type="EMBL" id="AHZU02000330">
    <property type="protein sequence ID" value="KFG45831.1"/>
    <property type="molecule type" value="Genomic_DNA"/>
</dbReference>
<evidence type="ECO:0000256" key="1">
    <source>
        <dbReference type="SAM" id="MobiDB-lite"/>
    </source>
</evidence>
<sequence>MPSSLPLCFPRLPRGRNLPEEFSQSSFKIPREFWRQLSARVRAASLRADGCSAFAGRGRLPRDRSRCTDTLAGRLADISGTSSGQEKGSISEMHSVTRVTTRARAGLATDEANSERLLRTHMEGGSISTTPKVSEDNPVSHSRVFLPSPPVSARPAPFQVVSVCSCAPIRLFRLPARGRGTSTPPRSVFSSLPSLSVPRSPVPFLVSPASSVPNFSQSPSSRGFSVASRIHFLNSRTRFQTAVHASDVAPPFLLLPLASPRPLLAYHHRFRTRNRKRGSRFHPHPLPLPPPPLSPPRSDAAHLFAGKPLAASAVSTAAGQQTLPPPLLRHLQGLFPVFRGPECDPSCGVGPAGEAAGLALLPPPSLVEPRHLEDLARRALQARGETRDAASGACKSDRLFWRELAARVEKVRDLLPIESLVRLLTILTLNGASGTVRPVKQIFQAFETQDEDTPATPANRTGLRLASETLPCVRPLPPRLLLASTREFLEDLKKLSPPATAALAATFAWSNCASSALLFALMERWAWRQPRAEPSVQTDVESEVEPLGKRREAETGVEEEAENAKKLEAVETQGHLGDFTPADFALFVSALGHLLSQQEATHVKYSRQARHLREISGKQIMAAFREQKRQKGKQTADANFENFEETKSAWHFTAAFFDGCCRFMATRAESFSLFSFASAARTLVENLDAVALVGEAAESRALAVDGEGAGSVESLGIHGISTFSSFEGSVSRSEKPHVACPTPDSVEALAKAISLFVASWDGGDKTHGRLATRAANLLLVARLLRAASQCELYIHLHRALRLEAEGSGEGKSPQKRNSGEQASGAGVDDGGRGIAVDTVGACKTLLEHISCELGLLHSELEALPLLNSTLEDADDSADEKKAVDAPTERGFVHISPDTVYVRNELLAAAGESAAAVVRLHHAKSLLQATDEVARDSQSLRKGEAENVCHLSTGARVDRVKRWMRGQQAERMQLETLGELKSEAEHLADAIDRVLRERGAAGLPTEQLADLMEVFALCVGDKRVSQTPEETSRWFRLGLGDKAEKMNQANLSSLQALSSEIVRRYAALDVNQKRRIKWATRQMDWKDPYLNHCLGRFTAAVTRQRAKAANIRK</sequence>
<dbReference type="OrthoDB" id="331952at2759"/>
<evidence type="ECO:0000313" key="2">
    <source>
        <dbReference type="EMBL" id="KFG45831.1"/>
    </source>
</evidence>
<comment type="caution">
    <text evidence="2">The sequence shown here is derived from an EMBL/GenBank/DDBJ whole genome shotgun (WGS) entry which is preliminary data.</text>
</comment>
<feature type="region of interest" description="Disordered" evidence="1">
    <location>
        <begin position="805"/>
        <end position="829"/>
    </location>
</feature>
<gene>
    <name evidence="2" type="ORF">TGDOM2_223500</name>
</gene>
<accession>A0A086KN63</accession>
<dbReference type="Proteomes" id="UP000028837">
    <property type="component" value="Unassembled WGS sequence"/>
</dbReference>
<dbReference type="AlphaFoldDB" id="A0A086KN63"/>
<dbReference type="VEuPathDB" id="ToxoDB:TGDOM2_223500"/>